<keyword evidence="9" id="KW-0732">Signal</keyword>
<comment type="subcellular location">
    <subcellularLocation>
        <location evidence="1">Secreted</location>
        <location evidence="1">Cell wall</location>
    </subcellularLocation>
</comment>
<proteinExistence type="inferred from homology"/>
<evidence type="ECO:0000256" key="1">
    <source>
        <dbReference type="ARBA" id="ARBA00004191"/>
    </source>
</evidence>
<evidence type="ECO:0000256" key="4">
    <source>
        <dbReference type="ARBA" id="ARBA00022525"/>
    </source>
</evidence>
<feature type="chain" id="PRO_5047483549" description="Polygalacturonase-like protein" evidence="9">
    <location>
        <begin position="22"/>
        <end position="402"/>
    </location>
</feature>
<evidence type="ECO:0000256" key="2">
    <source>
        <dbReference type="ARBA" id="ARBA00008834"/>
    </source>
</evidence>
<evidence type="ECO:0000256" key="8">
    <source>
        <dbReference type="RuleBase" id="RU361169"/>
    </source>
</evidence>
<evidence type="ECO:0000256" key="7">
    <source>
        <dbReference type="ARBA" id="ARBA00023316"/>
    </source>
</evidence>
<keyword evidence="5 8" id="KW-0378">Hydrolase</keyword>
<dbReference type="InterPro" id="IPR006626">
    <property type="entry name" value="PbH1"/>
</dbReference>
<dbReference type="Pfam" id="PF00295">
    <property type="entry name" value="Glyco_hydro_28"/>
    <property type="match status" value="1"/>
</dbReference>
<feature type="signal peptide" evidence="9">
    <location>
        <begin position="1"/>
        <end position="21"/>
    </location>
</feature>
<protein>
    <recommendedName>
        <fullName evidence="12">Polygalacturonase-like protein</fullName>
    </recommendedName>
</protein>
<dbReference type="Gene3D" id="2.160.20.10">
    <property type="entry name" value="Single-stranded right-handed beta-helix, Pectin lyase-like"/>
    <property type="match status" value="1"/>
</dbReference>
<dbReference type="InterPro" id="IPR000743">
    <property type="entry name" value="Glyco_hydro_28"/>
</dbReference>
<gene>
    <name evidence="10" type="ORF">DH2020_011341</name>
</gene>
<evidence type="ECO:0000256" key="9">
    <source>
        <dbReference type="SAM" id="SignalP"/>
    </source>
</evidence>
<sequence>MAIRNISVMLFIFFLSNITLAVNGLLPPKLFDVTKYGAIANGRTDNSLAFLRAWGDACGYEGKSRVWVPPGIYLLGSVSFSGPCNGPISFLIKGTLTAPTDPRMFFTDTWIGFRYVDRLTVAGGGYLDGKGPAAWPYNDCHKNPGCKPLPATLRLDFITNSRVHHLRSINSKNTHINVFACTNLSISQVRITAPAESPNTDGIRIGSSNTIKISNSVISTGDDCISMVSGSQNIDISYVACGPGHGISIGSLGRSHENNDDVVGIRVSKCTFIGSDNGVRIKTWAPSLSSLASNITFEDIVIRNARNPIVIDQQYCPLSGCMEGDSAVQVQNVMFKNIWGISQTKVAVNIQCSGVLPCKNVQLINIHLAYRVVTDRRPLFALMSWVPLMEDRFLLAVYKCAI</sequence>
<accession>A0ABR0XDR8</accession>
<reference evidence="10 11" key="1">
    <citation type="journal article" date="2021" name="Comput. Struct. Biotechnol. J.">
        <title>De novo genome assembly of the potent medicinal plant Rehmannia glutinosa using nanopore technology.</title>
        <authorList>
            <person name="Ma L."/>
            <person name="Dong C."/>
            <person name="Song C."/>
            <person name="Wang X."/>
            <person name="Zheng X."/>
            <person name="Niu Y."/>
            <person name="Chen S."/>
            <person name="Feng W."/>
        </authorList>
    </citation>
    <scope>NUCLEOTIDE SEQUENCE [LARGE SCALE GENOMIC DNA]</scope>
    <source>
        <strain evidence="10">DH-2019</strain>
    </source>
</reference>
<dbReference type="Proteomes" id="UP001318860">
    <property type="component" value="Unassembled WGS sequence"/>
</dbReference>
<keyword evidence="4" id="KW-0964">Secreted</keyword>
<keyword evidence="3" id="KW-0134">Cell wall</keyword>
<dbReference type="SUPFAM" id="SSF51126">
    <property type="entry name" value="Pectin lyase-like"/>
    <property type="match status" value="1"/>
</dbReference>
<keyword evidence="7" id="KW-0961">Cell wall biogenesis/degradation</keyword>
<comment type="caution">
    <text evidence="10">The sequence shown here is derived from an EMBL/GenBank/DDBJ whole genome shotgun (WGS) entry which is preliminary data.</text>
</comment>
<keyword evidence="11" id="KW-1185">Reference proteome</keyword>
<dbReference type="EMBL" id="JABTTQ020000005">
    <property type="protein sequence ID" value="KAK6157093.1"/>
    <property type="molecule type" value="Genomic_DNA"/>
</dbReference>
<evidence type="ECO:0008006" key="12">
    <source>
        <dbReference type="Google" id="ProtNLM"/>
    </source>
</evidence>
<dbReference type="InterPro" id="IPR012334">
    <property type="entry name" value="Pectin_lyas_fold"/>
</dbReference>
<evidence type="ECO:0000313" key="10">
    <source>
        <dbReference type="EMBL" id="KAK6157093.1"/>
    </source>
</evidence>
<name>A0ABR0XDR8_REHGL</name>
<comment type="similarity">
    <text evidence="2 8">Belongs to the glycosyl hydrolase 28 family.</text>
</comment>
<evidence type="ECO:0000256" key="3">
    <source>
        <dbReference type="ARBA" id="ARBA00022512"/>
    </source>
</evidence>
<organism evidence="10 11">
    <name type="scientific">Rehmannia glutinosa</name>
    <name type="common">Chinese foxglove</name>
    <dbReference type="NCBI Taxonomy" id="99300"/>
    <lineage>
        <taxon>Eukaryota</taxon>
        <taxon>Viridiplantae</taxon>
        <taxon>Streptophyta</taxon>
        <taxon>Embryophyta</taxon>
        <taxon>Tracheophyta</taxon>
        <taxon>Spermatophyta</taxon>
        <taxon>Magnoliopsida</taxon>
        <taxon>eudicotyledons</taxon>
        <taxon>Gunneridae</taxon>
        <taxon>Pentapetalae</taxon>
        <taxon>asterids</taxon>
        <taxon>lamiids</taxon>
        <taxon>Lamiales</taxon>
        <taxon>Orobanchaceae</taxon>
        <taxon>Rehmannieae</taxon>
        <taxon>Rehmannia</taxon>
    </lineage>
</organism>
<dbReference type="PANTHER" id="PTHR31375">
    <property type="match status" value="1"/>
</dbReference>
<keyword evidence="6 8" id="KW-0326">Glycosidase</keyword>
<evidence type="ECO:0000256" key="6">
    <source>
        <dbReference type="ARBA" id="ARBA00023295"/>
    </source>
</evidence>
<evidence type="ECO:0000313" key="11">
    <source>
        <dbReference type="Proteomes" id="UP001318860"/>
    </source>
</evidence>
<evidence type="ECO:0000256" key="5">
    <source>
        <dbReference type="ARBA" id="ARBA00022801"/>
    </source>
</evidence>
<dbReference type="SMART" id="SM00710">
    <property type="entry name" value="PbH1"/>
    <property type="match status" value="5"/>
</dbReference>
<dbReference type="InterPro" id="IPR011050">
    <property type="entry name" value="Pectin_lyase_fold/virulence"/>
</dbReference>